<reference evidence="3 4" key="1">
    <citation type="submission" date="2025-04" db="UniProtKB">
        <authorList>
            <consortium name="RefSeq"/>
        </authorList>
    </citation>
    <scope>IDENTIFICATION</scope>
</reference>
<evidence type="ECO:0000313" key="3">
    <source>
        <dbReference type="RefSeq" id="XP_026684138.1"/>
    </source>
</evidence>
<keyword evidence="2" id="KW-1185">Reference proteome</keyword>
<dbReference type="KEGG" id="dci:103515742"/>
<dbReference type="AlphaFoldDB" id="A0A3Q0J6P4"/>
<dbReference type="RefSeq" id="XP_026684138.1">
    <property type="nucleotide sequence ID" value="XM_026828337.1"/>
</dbReference>
<dbReference type="RefSeq" id="XP_026684139.1">
    <property type="nucleotide sequence ID" value="XM_026828338.1"/>
</dbReference>
<protein>
    <submittedName>
        <fullName evidence="3 4">Uncharacterized protein LOC103515742</fullName>
    </submittedName>
</protein>
<dbReference type="Proteomes" id="UP000079169">
    <property type="component" value="Unplaced"/>
</dbReference>
<sequence length="128" mass="14926">MLNSVDPTRKELLGKPKTGVAGSKPRRAETEAERAERINKQFEKMLQFTALLGHVDSFLYDRTKSVVKTLHRMMGDSRELPNGADFENNELRRRRHSHDFYRVEPSEARVHPNEEYDPRIHEVVVPTE</sequence>
<gene>
    <name evidence="3 4" type="primary">LOC103515742</name>
</gene>
<dbReference type="PaxDb" id="121845-A0A3Q0J6P4"/>
<accession>A0A3Q0J6P4</accession>
<dbReference type="STRING" id="121845.A0A3Q0J6P4"/>
<organism evidence="2 4">
    <name type="scientific">Diaphorina citri</name>
    <name type="common">Asian citrus psyllid</name>
    <dbReference type="NCBI Taxonomy" id="121845"/>
    <lineage>
        <taxon>Eukaryota</taxon>
        <taxon>Metazoa</taxon>
        <taxon>Ecdysozoa</taxon>
        <taxon>Arthropoda</taxon>
        <taxon>Hexapoda</taxon>
        <taxon>Insecta</taxon>
        <taxon>Pterygota</taxon>
        <taxon>Neoptera</taxon>
        <taxon>Paraneoptera</taxon>
        <taxon>Hemiptera</taxon>
        <taxon>Sternorrhyncha</taxon>
        <taxon>Psylloidea</taxon>
        <taxon>Psyllidae</taxon>
        <taxon>Diaphorininae</taxon>
        <taxon>Diaphorina</taxon>
    </lineage>
</organism>
<evidence type="ECO:0000256" key="1">
    <source>
        <dbReference type="SAM" id="MobiDB-lite"/>
    </source>
</evidence>
<name>A0A3Q0J6P4_DIACI</name>
<evidence type="ECO:0000313" key="4">
    <source>
        <dbReference type="RefSeq" id="XP_026684139.1"/>
    </source>
</evidence>
<proteinExistence type="predicted"/>
<evidence type="ECO:0000313" key="2">
    <source>
        <dbReference type="Proteomes" id="UP000079169"/>
    </source>
</evidence>
<feature type="region of interest" description="Disordered" evidence="1">
    <location>
        <begin position="1"/>
        <end position="34"/>
    </location>
</feature>
<dbReference type="GeneID" id="103515742"/>